<keyword evidence="3" id="KW-1185">Reference proteome</keyword>
<feature type="region of interest" description="Disordered" evidence="1">
    <location>
        <begin position="39"/>
        <end position="74"/>
    </location>
</feature>
<dbReference type="Proteomes" id="UP000053573">
    <property type="component" value="Unassembled WGS sequence"/>
</dbReference>
<evidence type="ECO:0000313" key="3">
    <source>
        <dbReference type="Proteomes" id="UP000053573"/>
    </source>
</evidence>
<proteinExistence type="predicted"/>
<comment type="caution">
    <text evidence="2">The sequence shown here is derived from an EMBL/GenBank/DDBJ whole genome shotgun (WGS) entry which is preliminary data.</text>
</comment>
<dbReference type="EMBL" id="LDEV01000204">
    <property type="protein sequence ID" value="KLJ13626.1"/>
    <property type="molecule type" value="Genomic_DNA"/>
</dbReference>
<evidence type="ECO:0000313" key="2">
    <source>
        <dbReference type="EMBL" id="KLJ13626.1"/>
    </source>
</evidence>
<protein>
    <submittedName>
        <fullName evidence="2">Uncharacterized protein</fullName>
    </submittedName>
</protein>
<name>A0A0H1BX27_9EURO</name>
<organism evidence="2 3">
    <name type="scientific">Blastomyces silverae</name>
    <dbReference type="NCBI Taxonomy" id="2060906"/>
    <lineage>
        <taxon>Eukaryota</taxon>
        <taxon>Fungi</taxon>
        <taxon>Dikarya</taxon>
        <taxon>Ascomycota</taxon>
        <taxon>Pezizomycotina</taxon>
        <taxon>Eurotiomycetes</taxon>
        <taxon>Eurotiomycetidae</taxon>
        <taxon>Onygenales</taxon>
        <taxon>Ajellomycetaceae</taxon>
        <taxon>Blastomyces</taxon>
    </lineage>
</organism>
<accession>A0A0H1BX27</accession>
<reference evidence="3" key="1">
    <citation type="journal article" date="2015" name="PLoS Genet.">
        <title>The dynamic genome and transcriptome of the human fungal pathogen Blastomyces and close relative Emmonsia.</title>
        <authorList>
            <person name="Munoz J.F."/>
            <person name="Gauthier G.M."/>
            <person name="Desjardins C.A."/>
            <person name="Gallo J.E."/>
            <person name="Holder J."/>
            <person name="Sullivan T.D."/>
            <person name="Marty A.J."/>
            <person name="Carmen J.C."/>
            <person name="Chen Z."/>
            <person name="Ding L."/>
            <person name="Gujja S."/>
            <person name="Magrini V."/>
            <person name="Misas E."/>
            <person name="Mitreva M."/>
            <person name="Priest M."/>
            <person name="Saif S."/>
            <person name="Whiston E.A."/>
            <person name="Young S."/>
            <person name="Zeng Q."/>
            <person name="Goldman W.E."/>
            <person name="Mardis E.R."/>
            <person name="Taylor J.W."/>
            <person name="McEwen J.G."/>
            <person name="Clay O.K."/>
            <person name="Klein B.S."/>
            <person name="Cuomo C.A."/>
        </authorList>
    </citation>
    <scope>NUCLEOTIDE SEQUENCE [LARGE SCALE GENOMIC DNA]</scope>
    <source>
        <strain evidence="3">UAMH 139</strain>
    </source>
</reference>
<feature type="compositionally biased region" description="Low complexity" evidence="1">
    <location>
        <begin position="39"/>
        <end position="48"/>
    </location>
</feature>
<dbReference type="AlphaFoldDB" id="A0A0H1BX27"/>
<evidence type="ECO:0000256" key="1">
    <source>
        <dbReference type="SAM" id="MobiDB-lite"/>
    </source>
</evidence>
<sequence length="158" mass="17628">MEFGVRSQYPHTLHLIICKACAHYQDAISCQRPKGATEATTASSAQQSHIADRQRSEFSSPRSTPYSGLRKDKQVSRLPSKAARYGITVRPLWIQISISVGQPNKQNLLEIEMIRISLQSPLSPFLLCDDLASYDGHKLAQTLGYVLCTWVAIMPWGP</sequence>
<gene>
    <name evidence="2" type="ORF">EMPG_11437</name>
</gene>
<feature type="compositionally biased region" description="Polar residues" evidence="1">
    <location>
        <begin position="57"/>
        <end position="66"/>
    </location>
</feature>